<evidence type="ECO:0000256" key="2">
    <source>
        <dbReference type="ARBA" id="ARBA00022448"/>
    </source>
</evidence>
<feature type="transmembrane region" description="Helical" evidence="10">
    <location>
        <begin position="210"/>
        <end position="230"/>
    </location>
</feature>
<sequence>MTINTSFCQDLMNSVKYSASLSNRGGANYENYSFEMWFEVVKESCNNLTVKLENVTDVNGTGDVAWEFSSALFLCMNILTTIGYGNFSPKSDWGKIFCIFYGFVGIPICVVFLASTSDYFSNMFLYLYERRQKNQRNDDKRHSIFIAAIFFLIPGLAVFIFFPSAIFVFIEGWSYLDATYFSFLTLTSVGFGDIVAAQQTNCKLLWLYRISWIIWVTLGIAYWAIVINFITKALKSKKVREKWEKTSHALSAQAKEVRRVVRSFSNNTLQLSHSGQNSSNEFIALKSKTAFDFAHHFTDSMGKALTNPERKRSSLTDFVTAFQSGSGLVLQQQQSVVNYNPDVTESIPRWELGERQSEQFPVSAKDIIDAYTQNDGSYPWLSFGNAQTGSANVDDNVSLPSVYLSANPSRKTSETKNDFPSRWYDDDASIRSTYLSLNPSRKTSETNNENSNTPQTLTENPPLRNLLIEALMILNEAETNGTVLDQ</sequence>
<feature type="transmembrane region" description="Helical" evidence="10">
    <location>
        <begin position="64"/>
        <end position="84"/>
    </location>
</feature>
<dbReference type="InterPro" id="IPR013099">
    <property type="entry name" value="K_chnl_dom"/>
</dbReference>
<comment type="similarity">
    <text evidence="8">Belongs to the two pore domain potassium channel (TC 1.A.1.8) family.</text>
</comment>
<dbReference type="AlphaFoldDB" id="E9FXV3"/>
<feature type="region of interest" description="Disordered" evidence="9">
    <location>
        <begin position="438"/>
        <end position="461"/>
    </location>
</feature>
<dbReference type="PRINTS" id="PR01333">
    <property type="entry name" value="2POREKCHANEL"/>
</dbReference>
<dbReference type="Gene3D" id="1.10.287.70">
    <property type="match status" value="1"/>
</dbReference>
<dbReference type="Pfam" id="PF07885">
    <property type="entry name" value="Ion_trans_2"/>
    <property type="match status" value="2"/>
</dbReference>
<proteinExistence type="inferred from homology"/>
<dbReference type="eggNOG" id="KOG1418">
    <property type="taxonomic scope" value="Eukaryota"/>
</dbReference>
<accession>E9FXV3</accession>
<evidence type="ECO:0000256" key="3">
    <source>
        <dbReference type="ARBA" id="ARBA00022692"/>
    </source>
</evidence>
<feature type="transmembrane region" description="Helical" evidence="10">
    <location>
        <begin position="180"/>
        <end position="198"/>
    </location>
</feature>
<keyword evidence="5 8" id="KW-0406">Ion transport</keyword>
<dbReference type="STRING" id="6669.E9FXV3"/>
<organism evidence="12 13">
    <name type="scientific">Daphnia pulex</name>
    <name type="common">Water flea</name>
    <dbReference type="NCBI Taxonomy" id="6669"/>
    <lineage>
        <taxon>Eukaryota</taxon>
        <taxon>Metazoa</taxon>
        <taxon>Ecdysozoa</taxon>
        <taxon>Arthropoda</taxon>
        <taxon>Crustacea</taxon>
        <taxon>Branchiopoda</taxon>
        <taxon>Diplostraca</taxon>
        <taxon>Cladocera</taxon>
        <taxon>Anomopoda</taxon>
        <taxon>Daphniidae</taxon>
        <taxon>Daphnia</taxon>
    </lineage>
</organism>
<evidence type="ECO:0000256" key="7">
    <source>
        <dbReference type="ARBA" id="ARBA00023303"/>
    </source>
</evidence>
<protein>
    <recommendedName>
        <fullName evidence="11">Potassium channel domain-containing protein</fullName>
    </recommendedName>
</protein>
<evidence type="ECO:0000256" key="5">
    <source>
        <dbReference type="ARBA" id="ARBA00023065"/>
    </source>
</evidence>
<keyword evidence="6 10" id="KW-0472">Membrane</keyword>
<comment type="subcellular location">
    <subcellularLocation>
        <location evidence="1">Membrane</location>
        <topology evidence="1">Multi-pass membrane protein</topology>
    </subcellularLocation>
</comment>
<feature type="domain" description="Potassium channel" evidence="11">
    <location>
        <begin position="157"/>
        <end position="234"/>
    </location>
</feature>
<evidence type="ECO:0000256" key="9">
    <source>
        <dbReference type="SAM" id="MobiDB-lite"/>
    </source>
</evidence>
<dbReference type="OrthoDB" id="297496at2759"/>
<keyword evidence="4 10" id="KW-1133">Transmembrane helix</keyword>
<name>E9FXV3_DAPPU</name>
<gene>
    <name evidence="12" type="ORF">DAPPUDRAFT_311770</name>
</gene>
<dbReference type="GO" id="GO:0071805">
    <property type="term" value="P:potassium ion transmembrane transport"/>
    <property type="evidence" value="ECO:0000318"/>
    <property type="project" value="GO_Central"/>
</dbReference>
<dbReference type="GO" id="GO:0005886">
    <property type="term" value="C:plasma membrane"/>
    <property type="evidence" value="ECO:0000318"/>
    <property type="project" value="GO_Central"/>
</dbReference>
<evidence type="ECO:0000256" key="6">
    <source>
        <dbReference type="ARBA" id="ARBA00023136"/>
    </source>
</evidence>
<dbReference type="HOGENOM" id="CLU_029888_0_0_1"/>
<keyword evidence="7 8" id="KW-0407">Ion channel</keyword>
<keyword evidence="3 8" id="KW-0812">Transmembrane</keyword>
<keyword evidence="2 8" id="KW-0813">Transport</keyword>
<dbReference type="PANTHER" id="PTHR11003">
    <property type="entry name" value="POTASSIUM CHANNEL, SUBFAMILY K"/>
    <property type="match status" value="1"/>
</dbReference>
<dbReference type="KEGG" id="dpx:DAPPUDRAFT_311770"/>
<feature type="transmembrane region" description="Helical" evidence="10">
    <location>
        <begin position="96"/>
        <end position="115"/>
    </location>
</feature>
<dbReference type="PANTHER" id="PTHR11003:SF338">
    <property type="entry name" value="PROTEIN CBG03693"/>
    <property type="match status" value="1"/>
</dbReference>
<dbReference type="EMBL" id="GL732526">
    <property type="protein sequence ID" value="EFX88168.1"/>
    <property type="molecule type" value="Genomic_DNA"/>
</dbReference>
<dbReference type="InterPro" id="IPR003280">
    <property type="entry name" value="2pore_dom_K_chnl"/>
</dbReference>
<evidence type="ECO:0000313" key="13">
    <source>
        <dbReference type="Proteomes" id="UP000000305"/>
    </source>
</evidence>
<dbReference type="OMA" id="LYRISWI"/>
<dbReference type="SUPFAM" id="SSF81324">
    <property type="entry name" value="Voltage-gated potassium channels"/>
    <property type="match status" value="2"/>
</dbReference>
<dbReference type="InParanoid" id="E9FXV3"/>
<feature type="domain" description="Potassium channel" evidence="11">
    <location>
        <begin position="65"/>
        <end position="121"/>
    </location>
</feature>
<feature type="transmembrane region" description="Helical" evidence="10">
    <location>
        <begin position="144"/>
        <end position="168"/>
    </location>
</feature>
<dbReference type="Proteomes" id="UP000000305">
    <property type="component" value="Unassembled WGS sequence"/>
</dbReference>
<evidence type="ECO:0000259" key="11">
    <source>
        <dbReference type="Pfam" id="PF07885"/>
    </source>
</evidence>
<evidence type="ECO:0000256" key="1">
    <source>
        <dbReference type="ARBA" id="ARBA00004141"/>
    </source>
</evidence>
<evidence type="ECO:0000313" key="12">
    <source>
        <dbReference type="EMBL" id="EFX88168.1"/>
    </source>
</evidence>
<evidence type="ECO:0000256" key="10">
    <source>
        <dbReference type="SAM" id="Phobius"/>
    </source>
</evidence>
<evidence type="ECO:0000256" key="4">
    <source>
        <dbReference type="ARBA" id="ARBA00022989"/>
    </source>
</evidence>
<keyword evidence="13" id="KW-1185">Reference proteome</keyword>
<reference evidence="12 13" key="1">
    <citation type="journal article" date="2011" name="Science">
        <title>The ecoresponsive genome of Daphnia pulex.</title>
        <authorList>
            <person name="Colbourne J.K."/>
            <person name="Pfrender M.E."/>
            <person name="Gilbert D."/>
            <person name="Thomas W.K."/>
            <person name="Tucker A."/>
            <person name="Oakley T.H."/>
            <person name="Tokishita S."/>
            <person name="Aerts A."/>
            <person name="Arnold G.J."/>
            <person name="Basu M.K."/>
            <person name="Bauer D.J."/>
            <person name="Caceres C.E."/>
            <person name="Carmel L."/>
            <person name="Casola C."/>
            <person name="Choi J.H."/>
            <person name="Detter J.C."/>
            <person name="Dong Q."/>
            <person name="Dusheyko S."/>
            <person name="Eads B.D."/>
            <person name="Frohlich T."/>
            <person name="Geiler-Samerotte K.A."/>
            <person name="Gerlach D."/>
            <person name="Hatcher P."/>
            <person name="Jogdeo S."/>
            <person name="Krijgsveld J."/>
            <person name="Kriventseva E.V."/>
            <person name="Kultz D."/>
            <person name="Laforsch C."/>
            <person name="Lindquist E."/>
            <person name="Lopez J."/>
            <person name="Manak J.R."/>
            <person name="Muller J."/>
            <person name="Pangilinan J."/>
            <person name="Patwardhan R.P."/>
            <person name="Pitluck S."/>
            <person name="Pritham E.J."/>
            <person name="Rechtsteiner A."/>
            <person name="Rho M."/>
            <person name="Rogozin I.B."/>
            <person name="Sakarya O."/>
            <person name="Salamov A."/>
            <person name="Schaack S."/>
            <person name="Shapiro H."/>
            <person name="Shiga Y."/>
            <person name="Skalitzky C."/>
            <person name="Smith Z."/>
            <person name="Souvorov A."/>
            <person name="Sung W."/>
            <person name="Tang Z."/>
            <person name="Tsuchiya D."/>
            <person name="Tu H."/>
            <person name="Vos H."/>
            <person name="Wang M."/>
            <person name="Wolf Y.I."/>
            <person name="Yamagata H."/>
            <person name="Yamada T."/>
            <person name="Ye Y."/>
            <person name="Shaw J.R."/>
            <person name="Andrews J."/>
            <person name="Crease T.J."/>
            <person name="Tang H."/>
            <person name="Lucas S.M."/>
            <person name="Robertson H.M."/>
            <person name="Bork P."/>
            <person name="Koonin E.V."/>
            <person name="Zdobnov E.M."/>
            <person name="Grigoriev I.V."/>
            <person name="Lynch M."/>
            <person name="Boore J.L."/>
        </authorList>
    </citation>
    <scope>NUCLEOTIDE SEQUENCE [LARGE SCALE GENOMIC DNA]</scope>
</reference>
<dbReference type="GO" id="GO:0015271">
    <property type="term" value="F:outward rectifier potassium channel activity"/>
    <property type="evidence" value="ECO:0000318"/>
    <property type="project" value="GO_Central"/>
</dbReference>
<dbReference type="GO" id="GO:0022841">
    <property type="term" value="F:potassium ion leak channel activity"/>
    <property type="evidence" value="ECO:0000318"/>
    <property type="project" value="GO_Central"/>
</dbReference>
<evidence type="ECO:0000256" key="8">
    <source>
        <dbReference type="RuleBase" id="RU003857"/>
    </source>
</evidence>